<gene>
    <name evidence="2" type="ORF">MARPO_0164s0022</name>
</gene>
<dbReference type="Gramene" id="Mp4g18790.1">
    <property type="protein sequence ID" value="Mp4g18790.1.cds"/>
    <property type="gene ID" value="Mp4g18790"/>
</dbReference>
<name>A0A2R6W3I7_MARPO</name>
<dbReference type="EMBL" id="KZ772834">
    <property type="protein sequence ID" value="PTQ28429.1"/>
    <property type="molecule type" value="Genomic_DNA"/>
</dbReference>
<evidence type="ECO:0000256" key="1">
    <source>
        <dbReference type="SAM" id="SignalP"/>
    </source>
</evidence>
<keyword evidence="3" id="KW-1185">Reference proteome</keyword>
<evidence type="ECO:0000313" key="2">
    <source>
        <dbReference type="EMBL" id="PTQ28429.1"/>
    </source>
</evidence>
<evidence type="ECO:0000313" key="3">
    <source>
        <dbReference type="Proteomes" id="UP000244005"/>
    </source>
</evidence>
<feature type="chain" id="PRO_5015319726" evidence="1">
    <location>
        <begin position="26"/>
        <end position="63"/>
    </location>
</feature>
<dbReference type="Proteomes" id="UP000244005">
    <property type="component" value="Unassembled WGS sequence"/>
</dbReference>
<sequence length="63" mass="7519">MEWRKLLFWACLLLLQVAMGKFAHAFLQEDGSWDHLEPTRKCLIPLCCCKKTWWCPFKHTCCC</sequence>
<protein>
    <submittedName>
        <fullName evidence="2">Uncharacterized protein</fullName>
    </submittedName>
</protein>
<dbReference type="AlphaFoldDB" id="A0A2R6W3I7"/>
<keyword evidence="1" id="KW-0732">Signal</keyword>
<accession>A0A2R6W3I7</accession>
<reference evidence="3" key="1">
    <citation type="journal article" date="2017" name="Cell">
        <title>Insights into land plant evolution garnered from the Marchantia polymorpha genome.</title>
        <authorList>
            <person name="Bowman J.L."/>
            <person name="Kohchi T."/>
            <person name="Yamato K.T."/>
            <person name="Jenkins J."/>
            <person name="Shu S."/>
            <person name="Ishizaki K."/>
            <person name="Yamaoka S."/>
            <person name="Nishihama R."/>
            <person name="Nakamura Y."/>
            <person name="Berger F."/>
            <person name="Adam C."/>
            <person name="Aki S.S."/>
            <person name="Althoff F."/>
            <person name="Araki T."/>
            <person name="Arteaga-Vazquez M.A."/>
            <person name="Balasubrmanian S."/>
            <person name="Barry K."/>
            <person name="Bauer D."/>
            <person name="Boehm C.R."/>
            <person name="Briginshaw L."/>
            <person name="Caballero-Perez J."/>
            <person name="Catarino B."/>
            <person name="Chen F."/>
            <person name="Chiyoda S."/>
            <person name="Chovatia M."/>
            <person name="Davies K.M."/>
            <person name="Delmans M."/>
            <person name="Demura T."/>
            <person name="Dierschke T."/>
            <person name="Dolan L."/>
            <person name="Dorantes-Acosta A.E."/>
            <person name="Eklund D.M."/>
            <person name="Florent S.N."/>
            <person name="Flores-Sandoval E."/>
            <person name="Fujiyama A."/>
            <person name="Fukuzawa H."/>
            <person name="Galik B."/>
            <person name="Grimanelli D."/>
            <person name="Grimwood J."/>
            <person name="Grossniklaus U."/>
            <person name="Hamada T."/>
            <person name="Haseloff J."/>
            <person name="Hetherington A.J."/>
            <person name="Higo A."/>
            <person name="Hirakawa Y."/>
            <person name="Hundley H.N."/>
            <person name="Ikeda Y."/>
            <person name="Inoue K."/>
            <person name="Inoue S.I."/>
            <person name="Ishida S."/>
            <person name="Jia Q."/>
            <person name="Kakita M."/>
            <person name="Kanazawa T."/>
            <person name="Kawai Y."/>
            <person name="Kawashima T."/>
            <person name="Kennedy M."/>
            <person name="Kinose K."/>
            <person name="Kinoshita T."/>
            <person name="Kohara Y."/>
            <person name="Koide E."/>
            <person name="Komatsu K."/>
            <person name="Kopischke S."/>
            <person name="Kubo M."/>
            <person name="Kyozuka J."/>
            <person name="Lagercrantz U."/>
            <person name="Lin S.S."/>
            <person name="Lindquist E."/>
            <person name="Lipzen A.M."/>
            <person name="Lu C.W."/>
            <person name="De Luna E."/>
            <person name="Martienssen R.A."/>
            <person name="Minamino N."/>
            <person name="Mizutani M."/>
            <person name="Mizutani M."/>
            <person name="Mochizuki N."/>
            <person name="Monte I."/>
            <person name="Mosher R."/>
            <person name="Nagasaki H."/>
            <person name="Nakagami H."/>
            <person name="Naramoto S."/>
            <person name="Nishitani K."/>
            <person name="Ohtani M."/>
            <person name="Okamoto T."/>
            <person name="Okumura M."/>
            <person name="Phillips J."/>
            <person name="Pollak B."/>
            <person name="Reinders A."/>
            <person name="Rovekamp M."/>
            <person name="Sano R."/>
            <person name="Sawa S."/>
            <person name="Schmid M.W."/>
            <person name="Shirakawa M."/>
            <person name="Solano R."/>
            <person name="Spunde A."/>
            <person name="Suetsugu N."/>
            <person name="Sugano S."/>
            <person name="Sugiyama A."/>
            <person name="Sun R."/>
            <person name="Suzuki Y."/>
            <person name="Takenaka M."/>
            <person name="Takezawa D."/>
            <person name="Tomogane H."/>
            <person name="Tsuzuki M."/>
            <person name="Ueda T."/>
            <person name="Umeda M."/>
            <person name="Ward J.M."/>
            <person name="Watanabe Y."/>
            <person name="Yazaki K."/>
            <person name="Yokoyama R."/>
            <person name="Yoshitake Y."/>
            <person name="Yotsui I."/>
            <person name="Zachgo S."/>
            <person name="Schmutz J."/>
        </authorList>
    </citation>
    <scope>NUCLEOTIDE SEQUENCE [LARGE SCALE GENOMIC DNA]</scope>
    <source>
        <strain evidence="3">Tak-1</strain>
    </source>
</reference>
<organism evidence="2 3">
    <name type="scientific">Marchantia polymorpha</name>
    <name type="common">Common liverwort</name>
    <name type="synonym">Marchantia aquatica</name>
    <dbReference type="NCBI Taxonomy" id="3197"/>
    <lineage>
        <taxon>Eukaryota</taxon>
        <taxon>Viridiplantae</taxon>
        <taxon>Streptophyta</taxon>
        <taxon>Embryophyta</taxon>
        <taxon>Marchantiophyta</taxon>
        <taxon>Marchantiopsida</taxon>
        <taxon>Marchantiidae</taxon>
        <taxon>Marchantiales</taxon>
        <taxon>Marchantiaceae</taxon>
        <taxon>Marchantia</taxon>
    </lineage>
</organism>
<proteinExistence type="predicted"/>
<feature type="signal peptide" evidence="1">
    <location>
        <begin position="1"/>
        <end position="25"/>
    </location>
</feature>